<evidence type="ECO:0000256" key="3">
    <source>
        <dbReference type="ARBA" id="ARBA00022573"/>
    </source>
</evidence>
<dbReference type="EMBL" id="QRVV01000001">
    <property type="protein sequence ID" value="RGS76191.1"/>
    <property type="molecule type" value="Genomic_DNA"/>
</dbReference>
<dbReference type="SUPFAM" id="SSF53790">
    <property type="entry name" value="Tetrapyrrole methylase"/>
    <property type="match status" value="1"/>
</dbReference>
<dbReference type="EMBL" id="CABHNB010000017">
    <property type="protein sequence ID" value="VUX00768.1"/>
    <property type="molecule type" value="Genomic_DNA"/>
</dbReference>
<dbReference type="UniPathway" id="UPA00148"/>
<keyword evidence="3" id="KW-0169">Cobalamin biosynthesis</keyword>
<comment type="similarity">
    <text evidence="2 7">Belongs to the precorrin methyltransferase family.</text>
</comment>
<dbReference type="EMBL" id="QRJH01000001">
    <property type="protein sequence ID" value="RHH21151.1"/>
    <property type="molecule type" value="Genomic_DNA"/>
</dbReference>
<dbReference type="Pfam" id="PF00590">
    <property type="entry name" value="TP_methylase"/>
    <property type="match status" value="1"/>
</dbReference>
<dbReference type="InterPro" id="IPR012382">
    <property type="entry name" value="CobI/CbiL"/>
</dbReference>
<evidence type="ECO:0000313" key="28">
    <source>
        <dbReference type="Proteomes" id="UP000409147"/>
    </source>
</evidence>
<dbReference type="EC" id="2.1.1.151" evidence="9"/>
<dbReference type="PANTHER" id="PTHR43467">
    <property type="entry name" value="COBALT-PRECORRIN-2 C(20)-METHYLTRANSFERASE"/>
    <property type="match status" value="1"/>
</dbReference>
<evidence type="ECO:0000313" key="23">
    <source>
        <dbReference type="Proteomes" id="UP000283928"/>
    </source>
</evidence>
<evidence type="ECO:0000256" key="4">
    <source>
        <dbReference type="ARBA" id="ARBA00022603"/>
    </source>
</evidence>
<organism evidence="9 19">
    <name type="scientific">Blautia obeum</name>
    <dbReference type="NCBI Taxonomy" id="40520"/>
    <lineage>
        <taxon>Bacteria</taxon>
        <taxon>Bacillati</taxon>
        <taxon>Bacillota</taxon>
        <taxon>Clostridia</taxon>
        <taxon>Lachnospirales</taxon>
        <taxon>Lachnospiraceae</taxon>
        <taxon>Blautia</taxon>
    </lineage>
</organism>
<protein>
    <submittedName>
        <fullName evidence="9 11">Precorrin-2 C(20)-methyltransferase</fullName>
        <ecNumber evidence="9">2.1.1.151</ecNumber>
        <ecNumber evidence="11">2.1.1.130</ecNumber>
    </submittedName>
</protein>
<evidence type="ECO:0000313" key="11">
    <source>
        <dbReference type="EMBL" id="RGN07218.1"/>
    </source>
</evidence>
<dbReference type="Proteomes" id="UP000285897">
    <property type="component" value="Unassembled WGS sequence"/>
</dbReference>
<evidence type="ECO:0000313" key="10">
    <source>
        <dbReference type="EMBL" id="CUP05470.1"/>
    </source>
</evidence>
<evidence type="ECO:0000313" key="25">
    <source>
        <dbReference type="Proteomes" id="UP000284220"/>
    </source>
</evidence>
<keyword evidence="5 9" id="KW-0808">Transferase</keyword>
<evidence type="ECO:0000313" key="16">
    <source>
        <dbReference type="EMBL" id="RHH21151.1"/>
    </source>
</evidence>
<dbReference type="Gene3D" id="3.40.1010.10">
    <property type="entry name" value="Cobalt-precorrin-4 Transmethylase, Domain 1"/>
    <property type="match status" value="1"/>
</dbReference>
<dbReference type="Proteomes" id="UP000261222">
    <property type="component" value="Unassembled WGS sequence"/>
</dbReference>
<reference evidence="19 20" key="1">
    <citation type="submission" date="2015-09" db="EMBL/GenBank/DDBJ databases">
        <authorList>
            <consortium name="Pathogen Informatics"/>
        </authorList>
    </citation>
    <scope>NUCLEOTIDE SEQUENCE [LARGE SCALE GENOMIC DNA]</scope>
    <source>
        <strain evidence="9 19">2789STDY5608837</strain>
        <strain evidence="10 20">2789STDY5834921</strain>
    </source>
</reference>
<dbReference type="NCBIfam" id="TIGR01467">
    <property type="entry name" value="cobI_cbiL"/>
    <property type="match status" value="1"/>
</dbReference>
<dbReference type="EMBL" id="QRSS01000005">
    <property type="protein sequence ID" value="RGQ06008.1"/>
    <property type="molecule type" value="Genomic_DNA"/>
</dbReference>
<evidence type="ECO:0000313" key="20">
    <source>
        <dbReference type="Proteomes" id="UP000095413"/>
    </source>
</evidence>
<evidence type="ECO:0000313" key="27">
    <source>
        <dbReference type="Proteomes" id="UP000285897"/>
    </source>
</evidence>
<evidence type="ECO:0000313" key="15">
    <source>
        <dbReference type="EMBL" id="RHG19803.1"/>
    </source>
</evidence>
<proteinExistence type="inferred from homology"/>
<dbReference type="EMBL" id="QSUB01000001">
    <property type="protein sequence ID" value="RGN07218.1"/>
    <property type="molecule type" value="Genomic_DNA"/>
</dbReference>
<dbReference type="GO" id="GO:0032259">
    <property type="term" value="P:methylation"/>
    <property type="evidence" value="ECO:0007669"/>
    <property type="project" value="UniProtKB-KW"/>
</dbReference>
<dbReference type="Proteomes" id="UP000283585">
    <property type="component" value="Unassembled WGS sequence"/>
</dbReference>
<dbReference type="AlphaFoldDB" id="A0A173WWA8"/>
<dbReference type="EC" id="2.1.1.130" evidence="11"/>
<evidence type="ECO:0000313" key="13">
    <source>
        <dbReference type="EMBL" id="RGS76191.1"/>
    </source>
</evidence>
<dbReference type="Gene3D" id="3.30.950.10">
    <property type="entry name" value="Methyltransferase, Cobalt-precorrin-4 Transmethylase, Domain 2"/>
    <property type="match status" value="1"/>
</dbReference>
<evidence type="ECO:0000256" key="2">
    <source>
        <dbReference type="ARBA" id="ARBA00005879"/>
    </source>
</evidence>
<dbReference type="EMBL" id="CZBA01000001">
    <property type="protein sequence ID" value="CUP05470.1"/>
    <property type="molecule type" value="Genomic_DNA"/>
</dbReference>
<name>A0A173WWA8_9FIRM</name>
<keyword evidence="28" id="KW-1185">Reference proteome</keyword>
<dbReference type="EMBL" id="QSKO01000002">
    <property type="protein sequence ID" value="RHE77999.1"/>
    <property type="molecule type" value="Genomic_DNA"/>
</dbReference>
<evidence type="ECO:0000256" key="5">
    <source>
        <dbReference type="ARBA" id="ARBA00022679"/>
    </source>
</evidence>
<keyword evidence="6" id="KW-0949">S-adenosyl-L-methionine</keyword>
<evidence type="ECO:0000259" key="8">
    <source>
        <dbReference type="Pfam" id="PF00590"/>
    </source>
</evidence>
<feature type="domain" description="Tetrapyrrole methylase" evidence="8">
    <location>
        <begin position="4"/>
        <end position="209"/>
    </location>
</feature>
<dbReference type="Proteomes" id="UP000095413">
    <property type="component" value="Unassembled WGS sequence"/>
</dbReference>
<evidence type="ECO:0000313" key="9">
    <source>
        <dbReference type="EMBL" id="CUN43761.1"/>
    </source>
</evidence>
<keyword evidence="4 9" id="KW-0489">Methyltransferase</keyword>
<dbReference type="PIRSF" id="PIRSF036427">
    <property type="entry name" value="Precrrn-2_mtase"/>
    <property type="match status" value="1"/>
</dbReference>
<evidence type="ECO:0000313" key="24">
    <source>
        <dbReference type="Proteomes" id="UP000284024"/>
    </source>
</evidence>
<dbReference type="InterPro" id="IPR014776">
    <property type="entry name" value="4pyrrole_Mease_sub2"/>
</dbReference>
<dbReference type="Proteomes" id="UP000284220">
    <property type="component" value="Unassembled WGS sequence"/>
</dbReference>
<dbReference type="GO" id="GO:0043781">
    <property type="term" value="F:cobalt-factor II C20-methyltransferase activity"/>
    <property type="evidence" value="ECO:0007669"/>
    <property type="project" value="UniProtKB-EC"/>
</dbReference>
<reference evidence="21 22" key="2">
    <citation type="submission" date="2018-08" db="EMBL/GenBank/DDBJ databases">
        <title>A genome reference for cultivated species of the human gut microbiota.</title>
        <authorList>
            <person name="Zou Y."/>
            <person name="Xue W."/>
            <person name="Luo G."/>
        </authorList>
    </citation>
    <scope>NUCLEOTIDE SEQUENCE [LARGE SCALE GENOMIC DNA]</scope>
    <source>
        <strain evidence="13 26">AF21-24</strain>
        <strain evidence="12 22">AF29-2BH</strain>
        <strain evidence="17 27">AF37-6AC</strain>
        <strain evidence="16 24">AM18-2AC</strain>
        <strain evidence="15 25">AM22-9LB</strain>
        <strain evidence="14 23">AM27-32LB</strain>
        <strain evidence="11 21">OM06-11AA</strain>
    </source>
</reference>
<dbReference type="Proteomes" id="UP000095409">
    <property type="component" value="Unassembled WGS sequence"/>
</dbReference>
<dbReference type="EMBL" id="QRHZ01000001">
    <property type="protein sequence ID" value="RHG19803.1"/>
    <property type="molecule type" value="Genomic_DNA"/>
</dbReference>
<dbReference type="RefSeq" id="WP_022389378.1">
    <property type="nucleotide sequence ID" value="NZ_CABHNB010000017.1"/>
</dbReference>
<dbReference type="InterPro" id="IPR006364">
    <property type="entry name" value="CobI/CbiL/CobIJ_dom"/>
</dbReference>
<evidence type="ECO:0000256" key="1">
    <source>
        <dbReference type="ARBA" id="ARBA00004953"/>
    </source>
</evidence>
<evidence type="ECO:0000256" key="6">
    <source>
        <dbReference type="ARBA" id="ARBA00022691"/>
    </source>
</evidence>
<dbReference type="CDD" id="cd11645">
    <property type="entry name" value="Precorrin_2_C20_MT"/>
    <property type="match status" value="1"/>
</dbReference>
<comment type="pathway">
    <text evidence="1">Cofactor biosynthesis; adenosylcobalamin biosynthesis.</text>
</comment>
<dbReference type="Proteomes" id="UP000283928">
    <property type="component" value="Unassembled WGS sequence"/>
</dbReference>
<dbReference type="Proteomes" id="UP000284242">
    <property type="component" value="Unassembled WGS sequence"/>
</dbReference>
<dbReference type="InterPro" id="IPR035996">
    <property type="entry name" value="4pyrrol_Methylase_sf"/>
</dbReference>
<evidence type="ECO:0000313" key="12">
    <source>
        <dbReference type="EMBL" id="RGQ06008.1"/>
    </source>
</evidence>
<sequence length="228" mass="25213">MKGTLYGVGVGPGDPELMTLKAVRMIRENEIIAVPGADVKETVAYKIAVQAVPELEEKELLPIYMPMTHDAKELEENHAKGAKALEACLDQGKNVVFLTLGDPCVYSTFSYLQHRVEADGYHTELVSGITSFCAAAARLNISLSEWNEQLHIVPAVHRLDSELTESGNYILMKSGKKMNQVKEILAKSGRDVLMVENCGMPEEHIYHGVEEIPDDAGYYSLIIAKEHK</sequence>
<evidence type="ECO:0000256" key="7">
    <source>
        <dbReference type="PIRNR" id="PIRNR036427"/>
    </source>
</evidence>
<accession>A0A173WWA8</accession>
<dbReference type="GO" id="GO:0030788">
    <property type="term" value="F:precorrin-2 C20-methyltransferase activity"/>
    <property type="evidence" value="ECO:0007669"/>
    <property type="project" value="UniProtKB-EC"/>
</dbReference>
<evidence type="ECO:0000313" key="18">
    <source>
        <dbReference type="EMBL" id="VUX00768.1"/>
    </source>
</evidence>
<dbReference type="OrthoDB" id="9804789at2"/>
<evidence type="ECO:0000313" key="19">
    <source>
        <dbReference type="Proteomes" id="UP000095409"/>
    </source>
</evidence>
<evidence type="ECO:0000313" key="17">
    <source>
        <dbReference type="EMBL" id="RHL49439.1"/>
    </source>
</evidence>
<reference evidence="18 28" key="3">
    <citation type="submission" date="2019-07" db="EMBL/GenBank/DDBJ databases">
        <authorList>
            <person name="Hibberd C M."/>
            <person name="Gehrig L. J."/>
            <person name="Chang H.-W."/>
            <person name="Venkatesh S."/>
        </authorList>
    </citation>
    <scope>NUCLEOTIDE SEQUENCE [LARGE SCALE GENOMIC DNA]</scope>
    <source>
        <strain evidence="18">Ruminococcus_obeum_SSTS_Bg7063</strain>
    </source>
</reference>
<dbReference type="InterPro" id="IPR014777">
    <property type="entry name" value="4pyrrole_Mease_sub1"/>
</dbReference>
<dbReference type="EMBL" id="QROS01000002">
    <property type="protein sequence ID" value="RHL49439.1"/>
    <property type="molecule type" value="Genomic_DNA"/>
</dbReference>
<dbReference type="Proteomes" id="UP000284024">
    <property type="component" value="Unassembled WGS sequence"/>
</dbReference>
<dbReference type="EMBL" id="CYZD01000001">
    <property type="protein sequence ID" value="CUN43761.1"/>
    <property type="molecule type" value="Genomic_DNA"/>
</dbReference>
<evidence type="ECO:0000313" key="21">
    <source>
        <dbReference type="Proteomes" id="UP000261222"/>
    </source>
</evidence>
<evidence type="ECO:0000313" key="22">
    <source>
        <dbReference type="Proteomes" id="UP000283585"/>
    </source>
</evidence>
<gene>
    <name evidence="9" type="primary">cbiL</name>
    <name evidence="11" type="synonym">cobI</name>
    <name evidence="17" type="ORF">DW021_03605</name>
    <name evidence="16" type="ORF">DW222_01575</name>
    <name evidence="15" type="ORF">DW272_00950</name>
    <name evidence="14" type="ORF">DW723_02355</name>
    <name evidence="13" type="ORF">DWX77_00340</name>
    <name evidence="12" type="ORF">DWZ12_05940</name>
    <name evidence="11" type="ORF">DXB81_01425</name>
    <name evidence="9" type="ORF">ERS852394_00230</name>
    <name evidence="10" type="ORF">ERS852533_00146</name>
    <name evidence="18" type="ORF">ROSSTS7063_01164</name>
</gene>
<dbReference type="PANTHER" id="PTHR43467:SF2">
    <property type="entry name" value="COBALT-PRECORRIN-2 C(20)-METHYLTRANSFERASE"/>
    <property type="match status" value="1"/>
</dbReference>
<dbReference type="Proteomes" id="UP000409147">
    <property type="component" value="Unassembled WGS sequence"/>
</dbReference>
<dbReference type="InterPro" id="IPR000878">
    <property type="entry name" value="4pyrrol_Mease"/>
</dbReference>
<evidence type="ECO:0000313" key="26">
    <source>
        <dbReference type="Proteomes" id="UP000284242"/>
    </source>
</evidence>
<evidence type="ECO:0000313" key="14">
    <source>
        <dbReference type="EMBL" id="RHE77999.1"/>
    </source>
</evidence>
<dbReference type="GO" id="GO:0009236">
    <property type="term" value="P:cobalamin biosynthetic process"/>
    <property type="evidence" value="ECO:0007669"/>
    <property type="project" value="UniProtKB-UniRule"/>
</dbReference>